<evidence type="ECO:0000256" key="2">
    <source>
        <dbReference type="ARBA" id="ARBA00004300"/>
    </source>
</evidence>
<dbReference type="OMA" id="LHEDKAN"/>
<reference evidence="10" key="3">
    <citation type="submission" date="2025-09" db="UniProtKB">
        <authorList>
            <consortium name="Ensembl"/>
        </authorList>
    </citation>
    <scope>IDENTIFICATION</scope>
</reference>
<keyword evidence="6" id="KW-0206">Cytoskeleton</keyword>
<dbReference type="GeneTree" id="ENSGT00730000111039"/>
<name>F6WWF6_CIOIN</name>
<evidence type="ECO:0000256" key="7">
    <source>
        <dbReference type="ARBA" id="ARBA00023273"/>
    </source>
</evidence>
<dbReference type="InParanoid" id="F6WWF6"/>
<evidence type="ECO:0000256" key="4">
    <source>
        <dbReference type="ARBA" id="ARBA00022794"/>
    </source>
</evidence>
<dbReference type="GO" id="GO:0030030">
    <property type="term" value="P:cell projection organization"/>
    <property type="evidence" value="ECO:0007669"/>
    <property type="project" value="UniProtKB-KW"/>
</dbReference>
<keyword evidence="11" id="KW-1185">Reference proteome</keyword>
<dbReference type="PANTHER" id="PTHR18879:SF20">
    <property type="entry name" value="CENTROSOMAL PROTEIN OF 290 KDA"/>
    <property type="match status" value="1"/>
</dbReference>
<evidence type="ECO:0000256" key="1">
    <source>
        <dbReference type="ARBA" id="ARBA00004120"/>
    </source>
</evidence>
<evidence type="ECO:0000256" key="5">
    <source>
        <dbReference type="ARBA" id="ARBA00023054"/>
    </source>
</evidence>
<keyword evidence="4" id="KW-0970">Cilium biogenesis/degradation</keyword>
<feature type="coiled-coil region" evidence="8">
    <location>
        <begin position="151"/>
        <end position="275"/>
    </location>
</feature>
<dbReference type="GO" id="GO:0005813">
    <property type="term" value="C:centrosome"/>
    <property type="evidence" value="ECO:0007669"/>
    <property type="project" value="UniProtKB-SubCell"/>
</dbReference>
<feature type="domain" description="Centrosomal protein of 290kDa coiled-coil region" evidence="9">
    <location>
        <begin position="226"/>
        <end position="302"/>
    </location>
</feature>
<dbReference type="Proteomes" id="UP000008144">
    <property type="component" value="Unassembled WGS sequence"/>
</dbReference>
<dbReference type="HOGENOM" id="CLU_922978_0_0_1"/>
<evidence type="ECO:0000313" key="10">
    <source>
        <dbReference type="Ensembl" id="ENSCINP00000014504.3"/>
    </source>
</evidence>
<evidence type="ECO:0000313" key="11">
    <source>
        <dbReference type="Proteomes" id="UP000008144"/>
    </source>
</evidence>
<proteinExistence type="predicted"/>
<evidence type="ECO:0000259" key="9">
    <source>
        <dbReference type="Pfam" id="PF16574"/>
    </source>
</evidence>
<dbReference type="STRING" id="7719.ENSCINP00000014504"/>
<dbReference type="InterPro" id="IPR032321">
    <property type="entry name" value="Cep209_CC5"/>
</dbReference>
<evidence type="ECO:0000256" key="3">
    <source>
        <dbReference type="ARBA" id="ARBA00022490"/>
    </source>
</evidence>
<reference evidence="11" key="1">
    <citation type="journal article" date="2002" name="Science">
        <title>The draft genome of Ciona intestinalis: insights into chordate and vertebrate origins.</title>
        <authorList>
            <person name="Dehal P."/>
            <person name="Satou Y."/>
            <person name="Campbell R.K."/>
            <person name="Chapman J."/>
            <person name="Degnan B."/>
            <person name="De Tomaso A."/>
            <person name="Davidson B."/>
            <person name="Di Gregorio A."/>
            <person name="Gelpke M."/>
            <person name="Goodstein D.M."/>
            <person name="Harafuji N."/>
            <person name="Hastings K.E."/>
            <person name="Ho I."/>
            <person name="Hotta K."/>
            <person name="Huang W."/>
            <person name="Kawashima T."/>
            <person name="Lemaire P."/>
            <person name="Martinez D."/>
            <person name="Meinertzhagen I.A."/>
            <person name="Necula S."/>
            <person name="Nonaka M."/>
            <person name="Putnam N."/>
            <person name="Rash S."/>
            <person name="Saiga H."/>
            <person name="Satake M."/>
            <person name="Terry A."/>
            <person name="Yamada L."/>
            <person name="Wang H.G."/>
            <person name="Awazu S."/>
            <person name="Azumi K."/>
            <person name="Boore J."/>
            <person name="Branno M."/>
            <person name="Chin-Bow S."/>
            <person name="DeSantis R."/>
            <person name="Doyle S."/>
            <person name="Francino P."/>
            <person name="Keys D.N."/>
            <person name="Haga S."/>
            <person name="Hayashi H."/>
            <person name="Hino K."/>
            <person name="Imai K.S."/>
            <person name="Inaba K."/>
            <person name="Kano S."/>
            <person name="Kobayashi K."/>
            <person name="Kobayashi M."/>
            <person name="Lee B.I."/>
            <person name="Makabe K.W."/>
            <person name="Manohar C."/>
            <person name="Matassi G."/>
            <person name="Medina M."/>
            <person name="Mochizuki Y."/>
            <person name="Mount S."/>
            <person name="Morishita T."/>
            <person name="Miura S."/>
            <person name="Nakayama A."/>
            <person name="Nishizaka S."/>
            <person name="Nomoto H."/>
            <person name="Ohta F."/>
            <person name="Oishi K."/>
            <person name="Rigoutsos I."/>
            <person name="Sano M."/>
            <person name="Sasaki A."/>
            <person name="Sasakura Y."/>
            <person name="Shoguchi E."/>
            <person name="Shin-i T."/>
            <person name="Spagnuolo A."/>
            <person name="Stainier D."/>
            <person name="Suzuki M.M."/>
            <person name="Tassy O."/>
            <person name="Takatori N."/>
            <person name="Tokuoka M."/>
            <person name="Yagi K."/>
            <person name="Yoshizaki F."/>
            <person name="Wada S."/>
            <person name="Zhang C."/>
            <person name="Hyatt P.D."/>
            <person name="Larimer F."/>
            <person name="Detter C."/>
            <person name="Doggett N."/>
            <person name="Glavina T."/>
            <person name="Hawkins T."/>
            <person name="Richardson P."/>
            <person name="Lucas S."/>
            <person name="Kohara Y."/>
            <person name="Levine M."/>
            <person name="Satoh N."/>
            <person name="Rokhsar D.S."/>
        </authorList>
    </citation>
    <scope>NUCLEOTIDE SEQUENCE [LARGE SCALE GENOMIC DNA]</scope>
</reference>
<evidence type="ECO:0000256" key="8">
    <source>
        <dbReference type="SAM" id="Coils"/>
    </source>
</evidence>
<reference evidence="10" key="2">
    <citation type="submission" date="2025-08" db="UniProtKB">
        <authorList>
            <consortium name="Ensembl"/>
        </authorList>
    </citation>
    <scope>IDENTIFICATION</scope>
</reference>
<comment type="subcellular location">
    <subcellularLocation>
        <location evidence="1">Cytoplasm</location>
        <location evidence="1">Cytoskeleton</location>
        <location evidence="1">Cilium basal body</location>
    </subcellularLocation>
    <subcellularLocation>
        <location evidence="2">Cytoplasm</location>
        <location evidence="2">Cytoskeleton</location>
        <location evidence="2">Microtubule organizing center</location>
        <location evidence="2">Centrosome</location>
    </subcellularLocation>
</comment>
<keyword evidence="5 8" id="KW-0175">Coiled coil</keyword>
<sequence>MKELNERQRADHATKMYNKLKSSLNELENRNSELDQKFSELTKMNMEAQKTERDLRDELAEVVPRSVSDADRKKMVLLQEDLVKTKLKMSKLQDIAEISRNQLQSVQSQQQARDRELKSLRQQLKTFQHQTDNNALIGQLHHQVLTLQASESDLERKLSNTRQDVIKLKAKLFKAEKLTDEKEDAVYLTRAECNTKIRNLRKTIQSLRQQFSGALPISQQEKFAKTMIRLRGDKKLVEEEMRKMRIEREKLEDQLLEAEVRKKGLEDLRRAIEDKRGADQLTEWCRKMDGLRLKDMKLQRQV</sequence>
<dbReference type="AlphaFoldDB" id="F6WWF6"/>
<organism evidence="10 11">
    <name type="scientific">Ciona intestinalis</name>
    <name type="common">Transparent sea squirt</name>
    <name type="synonym">Ascidia intestinalis</name>
    <dbReference type="NCBI Taxonomy" id="7719"/>
    <lineage>
        <taxon>Eukaryota</taxon>
        <taxon>Metazoa</taxon>
        <taxon>Chordata</taxon>
        <taxon>Tunicata</taxon>
        <taxon>Ascidiacea</taxon>
        <taxon>Phlebobranchia</taxon>
        <taxon>Cionidae</taxon>
        <taxon>Ciona</taxon>
    </lineage>
</organism>
<keyword evidence="7" id="KW-0966">Cell projection</keyword>
<dbReference type="InterPro" id="IPR026201">
    <property type="entry name" value="Cep290"/>
</dbReference>
<evidence type="ECO:0000256" key="6">
    <source>
        <dbReference type="ARBA" id="ARBA00023212"/>
    </source>
</evidence>
<dbReference type="Pfam" id="PF16574">
    <property type="entry name" value="CEP209_CC5"/>
    <property type="match status" value="1"/>
</dbReference>
<protein>
    <recommendedName>
        <fullName evidence="9">Centrosomal protein of 290kDa coiled-coil region domain-containing protein</fullName>
    </recommendedName>
</protein>
<accession>F6WWF6</accession>
<dbReference type="Ensembl" id="ENSCINT00000014504.3">
    <property type="protein sequence ID" value="ENSCINP00000014504.3"/>
    <property type="gene ID" value="ENSCING00000023531.1"/>
</dbReference>
<feature type="coiled-coil region" evidence="8">
    <location>
        <begin position="10"/>
        <end position="61"/>
    </location>
</feature>
<keyword evidence="3" id="KW-0963">Cytoplasm</keyword>
<dbReference type="PANTHER" id="PTHR18879">
    <property type="entry name" value="CENTROSOMAL PROTEIN OF 290 KDA"/>
    <property type="match status" value="1"/>
</dbReference>